<protein>
    <recommendedName>
        <fullName evidence="4">Carbohydrate kinase PfkB domain-containing protein</fullName>
    </recommendedName>
</protein>
<reference evidence="5 6" key="1">
    <citation type="submission" date="2019-04" db="EMBL/GenBank/DDBJ databases">
        <title>Kribbella sp. NEAU-THZ 27 nov., a novel actinomycete isolated from soil.</title>
        <authorList>
            <person name="Duan L."/>
        </authorList>
    </citation>
    <scope>NUCLEOTIDE SEQUENCE [LARGE SCALE GENOMIC DNA]</scope>
    <source>
        <strain evidence="6">NEAU-THZ27</strain>
    </source>
</reference>
<gene>
    <name evidence="5" type="ORF">FDA38_15835</name>
</gene>
<dbReference type="Proteomes" id="UP000305836">
    <property type="component" value="Unassembled WGS sequence"/>
</dbReference>
<dbReference type="Gene3D" id="3.40.1190.20">
    <property type="match status" value="1"/>
</dbReference>
<feature type="domain" description="Carbohydrate kinase PfkB" evidence="4">
    <location>
        <begin position="197"/>
        <end position="497"/>
    </location>
</feature>
<sequence>MRDNGSPDDLHLVLLHILEQLRSTGANLASLQAVSGGLAAPLLELAAVRRYSAVHDVVPESGALAVIAECAQELSASDNVVIDAALGLGLLGEQYARSGVSRRAIRQLSDRQLSKRRRALLENWLKLHEALSNAVDASSVGGAPTERDLRSSIEPAALKMLARQLVLRDRYSVGSSNSTSPATDENEQPVPGRKRGRILVIGAAVMDAVFRIRELPRWETSSEAHDFVFKPGGKGLTQAVAAARLGHRVSLVAAIADDRFGTEIINYLRANNVDTQLLKIVPGADTPFTGVLEMDLGDSLATYWRNDKEVRLDPWDCDEIAGELLASDAVLMTFEVPRETVEHALTLLRDAAGRRPATIVAAAQPYPDATLSPDVLKHIDYVVVHPWELRRLSSTGAQQFDPDPVARELMETGAGAVCLLLRGGCTMYSQSAHDVVQSPVFATIYKESAAARDAFCAGLADELIQSGERFSANAADWASAAMSCTIADYPLSNPLPTPERIGAMLTRFRLRR</sequence>
<keyword evidence="1" id="KW-0808">Transferase</keyword>
<evidence type="ECO:0000256" key="3">
    <source>
        <dbReference type="SAM" id="MobiDB-lite"/>
    </source>
</evidence>
<dbReference type="PANTHER" id="PTHR10584:SF157">
    <property type="entry name" value="SULFOFRUCTOSE KINASE"/>
    <property type="match status" value="1"/>
</dbReference>
<comment type="caution">
    <text evidence="5">The sequence shown here is derived from an EMBL/GenBank/DDBJ whole genome shotgun (WGS) entry which is preliminary data.</text>
</comment>
<feature type="compositionally biased region" description="Polar residues" evidence="3">
    <location>
        <begin position="173"/>
        <end position="183"/>
    </location>
</feature>
<dbReference type="Pfam" id="PF00294">
    <property type="entry name" value="PfkB"/>
    <property type="match status" value="1"/>
</dbReference>
<feature type="region of interest" description="Disordered" evidence="3">
    <location>
        <begin position="173"/>
        <end position="193"/>
    </location>
</feature>
<dbReference type="InterPro" id="IPR002139">
    <property type="entry name" value="Ribo/fructo_kinase"/>
</dbReference>
<name>A0A4U3LUN2_9ACTN</name>
<evidence type="ECO:0000256" key="2">
    <source>
        <dbReference type="ARBA" id="ARBA00022777"/>
    </source>
</evidence>
<evidence type="ECO:0000313" key="6">
    <source>
        <dbReference type="Proteomes" id="UP000305836"/>
    </source>
</evidence>
<evidence type="ECO:0000256" key="1">
    <source>
        <dbReference type="ARBA" id="ARBA00022679"/>
    </source>
</evidence>
<evidence type="ECO:0000259" key="4">
    <source>
        <dbReference type="Pfam" id="PF00294"/>
    </source>
</evidence>
<dbReference type="GO" id="GO:0006796">
    <property type="term" value="P:phosphate-containing compound metabolic process"/>
    <property type="evidence" value="ECO:0007669"/>
    <property type="project" value="UniProtKB-ARBA"/>
</dbReference>
<organism evidence="5 6">
    <name type="scientific">Kribbella jiaozuonensis</name>
    <dbReference type="NCBI Taxonomy" id="2575441"/>
    <lineage>
        <taxon>Bacteria</taxon>
        <taxon>Bacillati</taxon>
        <taxon>Actinomycetota</taxon>
        <taxon>Actinomycetes</taxon>
        <taxon>Propionibacteriales</taxon>
        <taxon>Kribbellaceae</taxon>
        <taxon>Kribbella</taxon>
    </lineage>
</organism>
<dbReference type="EMBL" id="SZPZ01000002">
    <property type="protein sequence ID" value="TKK79838.1"/>
    <property type="molecule type" value="Genomic_DNA"/>
</dbReference>
<keyword evidence="6" id="KW-1185">Reference proteome</keyword>
<accession>A0A4U3LUN2</accession>
<evidence type="ECO:0000313" key="5">
    <source>
        <dbReference type="EMBL" id="TKK79838.1"/>
    </source>
</evidence>
<dbReference type="PRINTS" id="PR00990">
    <property type="entry name" value="RIBOKINASE"/>
</dbReference>
<dbReference type="RefSeq" id="WP_137254785.1">
    <property type="nucleotide sequence ID" value="NZ_JBHSPQ010000001.1"/>
</dbReference>
<dbReference type="GO" id="GO:0005829">
    <property type="term" value="C:cytosol"/>
    <property type="evidence" value="ECO:0007669"/>
    <property type="project" value="TreeGrafter"/>
</dbReference>
<dbReference type="InterPro" id="IPR029056">
    <property type="entry name" value="Ribokinase-like"/>
</dbReference>
<proteinExistence type="predicted"/>
<dbReference type="InterPro" id="IPR011611">
    <property type="entry name" value="PfkB_dom"/>
</dbReference>
<dbReference type="PANTHER" id="PTHR10584">
    <property type="entry name" value="SUGAR KINASE"/>
    <property type="match status" value="1"/>
</dbReference>
<dbReference type="AlphaFoldDB" id="A0A4U3LUN2"/>
<keyword evidence="2" id="KW-0418">Kinase</keyword>
<dbReference type="SUPFAM" id="SSF53613">
    <property type="entry name" value="Ribokinase-like"/>
    <property type="match status" value="1"/>
</dbReference>
<dbReference type="OrthoDB" id="4554146at2"/>
<dbReference type="GO" id="GO:0016301">
    <property type="term" value="F:kinase activity"/>
    <property type="evidence" value="ECO:0007669"/>
    <property type="project" value="UniProtKB-KW"/>
</dbReference>